<organism evidence="4 5">
    <name type="scientific">Fusicatenibacter faecihominis</name>
    <dbReference type="NCBI Taxonomy" id="2881276"/>
    <lineage>
        <taxon>Bacteria</taxon>
        <taxon>Bacillati</taxon>
        <taxon>Bacillota</taxon>
        <taxon>Clostridia</taxon>
        <taxon>Lachnospirales</taxon>
        <taxon>Lachnospiraceae</taxon>
        <taxon>Fusicatenibacter</taxon>
    </lineage>
</organism>
<dbReference type="PROSITE" id="PS52039">
    <property type="entry name" value="TOPO_IA_2"/>
    <property type="match status" value="1"/>
</dbReference>
<dbReference type="PANTHER" id="PTHR11390">
    <property type="entry name" value="PROKARYOTIC DNA TOPOISOMERASE"/>
    <property type="match status" value="1"/>
</dbReference>
<comment type="caution">
    <text evidence="4">The sequence shown here is derived from an EMBL/GenBank/DDBJ whole genome shotgun (WGS) entry which is preliminary data.</text>
</comment>
<evidence type="ECO:0000313" key="4">
    <source>
        <dbReference type="EMBL" id="MCC2191241.1"/>
    </source>
</evidence>
<dbReference type="GO" id="GO:0043597">
    <property type="term" value="C:cytoplasmic replication fork"/>
    <property type="evidence" value="ECO:0007669"/>
    <property type="project" value="TreeGrafter"/>
</dbReference>
<dbReference type="GO" id="GO:0006281">
    <property type="term" value="P:DNA repair"/>
    <property type="evidence" value="ECO:0007669"/>
    <property type="project" value="TreeGrafter"/>
</dbReference>
<keyword evidence="1" id="KW-0413">Isomerase</keyword>
<dbReference type="SUPFAM" id="SSF56712">
    <property type="entry name" value="Prokaryotic type I DNA topoisomerase"/>
    <property type="match status" value="1"/>
</dbReference>
<gene>
    <name evidence="4" type="ORF">LKD71_15825</name>
</gene>
<dbReference type="AlphaFoldDB" id="A0AAE3DV11"/>
<evidence type="ECO:0000256" key="1">
    <source>
        <dbReference type="ARBA" id="ARBA00023235"/>
    </source>
</evidence>
<dbReference type="GO" id="GO:0003917">
    <property type="term" value="F:DNA topoisomerase type I (single strand cut, ATP-independent) activity"/>
    <property type="evidence" value="ECO:0007669"/>
    <property type="project" value="InterPro"/>
</dbReference>
<protein>
    <recommendedName>
        <fullName evidence="3">Topo IA-type catalytic domain-containing protein</fullName>
    </recommendedName>
</protein>
<dbReference type="InterPro" id="IPR000380">
    <property type="entry name" value="Topo_IA"/>
</dbReference>
<reference evidence="4 5" key="1">
    <citation type="submission" date="2021-10" db="EMBL/GenBank/DDBJ databases">
        <title>Anaerobic single-cell dispensing facilitates the cultivation of human gut bacteria.</title>
        <authorList>
            <person name="Afrizal A."/>
        </authorList>
    </citation>
    <scope>NUCLEOTIDE SEQUENCE [LARGE SCALE GENOMIC DNA]</scope>
    <source>
        <strain evidence="4 5">CLA-AA-H277</strain>
    </source>
</reference>
<dbReference type="PANTHER" id="PTHR11390:SF21">
    <property type="entry name" value="DNA TOPOISOMERASE 3-ALPHA"/>
    <property type="match status" value="1"/>
</dbReference>
<dbReference type="GO" id="GO:0003677">
    <property type="term" value="F:DNA binding"/>
    <property type="evidence" value="ECO:0007669"/>
    <property type="project" value="InterPro"/>
</dbReference>
<proteinExistence type="predicted"/>
<sequence>MLSAMERAGNEELTEDTEKKGLGTPATRAAIIEKLIQSGFVKREKKNLVPTDDGNVLITVLPDEIKSPKMTAEWEMALNHIAQNTETADEFLNGITELMQELVARYQGISEEKKDRFQGKAKGEVIGKCPRCGADVKEGKINFYCSDRNCAFTLWKNDKFLASQGKKMDKTAAKKFLSKGKIHYKDLVSRKTGRQYEATVEMVDPGEGNVQFNLIFPQR</sequence>
<dbReference type="InterPro" id="IPR013824">
    <property type="entry name" value="Topo_IA_cen_sub1"/>
</dbReference>
<feature type="domain" description="Topo IA-type catalytic" evidence="3">
    <location>
        <begin position="1"/>
        <end position="103"/>
    </location>
</feature>
<accession>A0AAE3DV11</accession>
<dbReference type="EMBL" id="JAJEPR010000043">
    <property type="protein sequence ID" value="MCC2191241.1"/>
    <property type="molecule type" value="Genomic_DNA"/>
</dbReference>
<dbReference type="GO" id="GO:0006265">
    <property type="term" value="P:DNA topological change"/>
    <property type="evidence" value="ECO:0007669"/>
    <property type="project" value="InterPro"/>
</dbReference>
<name>A0AAE3DV11_9FIRM</name>
<dbReference type="InterPro" id="IPR023405">
    <property type="entry name" value="Topo_IA_core_domain"/>
</dbReference>
<evidence type="ECO:0000313" key="5">
    <source>
        <dbReference type="Proteomes" id="UP001197875"/>
    </source>
</evidence>
<dbReference type="Gene3D" id="1.10.460.10">
    <property type="entry name" value="Topoisomerase I, domain 2"/>
    <property type="match status" value="1"/>
</dbReference>
<dbReference type="GO" id="GO:0006310">
    <property type="term" value="P:DNA recombination"/>
    <property type="evidence" value="ECO:0007669"/>
    <property type="project" value="TreeGrafter"/>
</dbReference>
<dbReference type="Pfam" id="PF01131">
    <property type="entry name" value="Topoisom_bac"/>
    <property type="match status" value="1"/>
</dbReference>
<feature type="region of interest" description="Disordered" evidence="2">
    <location>
        <begin position="1"/>
        <end position="24"/>
    </location>
</feature>
<evidence type="ECO:0000256" key="2">
    <source>
        <dbReference type="SAM" id="MobiDB-lite"/>
    </source>
</evidence>
<dbReference type="Proteomes" id="UP001197875">
    <property type="component" value="Unassembled WGS sequence"/>
</dbReference>
<evidence type="ECO:0000259" key="3">
    <source>
        <dbReference type="PROSITE" id="PS52039"/>
    </source>
</evidence>
<keyword evidence="5" id="KW-1185">Reference proteome</keyword>
<dbReference type="InterPro" id="IPR013497">
    <property type="entry name" value="Topo_IA_cen"/>
</dbReference>